<comment type="caution">
    <text evidence="2">The sequence shown here is derived from an EMBL/GenBank/DDBJ whole genome shotgun (WGS) entry which is preliminary data.</text>
</comment>
<accession>K1EKF4</accession>
<dbReference type="Proteomes" id="UP000004474">
    <property type="component" value="Unassembled WGS sequence"/>
</dbReference>
<organism evidence="2 3">
    <name type="scientific">Janibacter hoylei PVAS-1</name>
    <dbReference type="NCBI Taxonomy" id="1210046"/>
    <lineage>
        <taxon>Bacteria</taxon>
        <taxon>Bacillati</taxon>
        <taxon>Actinomycetota</taxon>
        <taxon>Actinomycetes</taxon>
        <taxon>Micrococcales</taxon>
        <taxon>Intrasporangiaceae</taxon>
        <taxon>Janibacter</taxon>
    </lineage>
</organism>
<dbReference type="EMBL" id="ALWX01000118">
    <property type="protein sequence ID" value="EKA59798.1"/>
    <property type="molecule type" value="Genomic_DNA"/>
</dbReference>
<gene>
    <name evidence="2" type="ORF">B277_16297</name>
</gene>
<evidence type="ECO:0000313" key="2">
    <source>
        <dbReference type="EMBL" id="EKA59798.1"/>
    </source>
</evidence>
<name>K1EKF4_9MICO</name>
<feature type="region of interest" description="Disordered" evidence="1">
    <location>
        <begin position="55"/>
        <end position="77"/>
    </location>
</feature>
<evidence type="ECO:0000256" key="1">
    <source>
        <dbReference type="SAM" id="MobiDB-lite"/>
    </source>
</evidence>
<reference evidence="2 3" key="1">
    <citation type="journal article" date="2012" name="J. Bacteriol.">
        <title>Genome Sequence of Janibacter hoylei MTCC8307, Isolated from the Stratospheric Air.</title>
        <authorList>
            <person name="Pawar S.P."/>
            <person name="Dhotre D.P."/>
            <person name="Shetty S.A."/>
            <person name="Chowdhury S.P."/>
            <person name="Chaudhari B.L."/>
            <person name="Shouche Y.S."/>
        </authorList>
    </citation>
    <scope>NUCLEOTIDE SEQUENCE [LARGE SCALE GENOMIC DNA]</scope>
    <source>
        <strain evidence="2 3">PVAS-1</strain>
    </source>
</reference>
<proteinExistence type="predicted"/>
<evidence type="ECO:0000313" key="3">
    <source>
        <dbReference type="Proteomes" id="UP000004474"/>
    </source>
</evidence>
<sequence>MGLFPSLHLSIKVLRRPVEFALHALIAVMDQFRQVTVITRTGPDGVLEGIQRQIGAQRAGHSPADDAAANRSITKAT</sequence>
<dbReference type="AlphaFoldDB" id="K1EKF4"/>
<protein>
    <submittedName>
        <fullName evidence="2">Uncharacterized protein</fullName>
    </submittedName>
</protein>